<evidence type="ECO:0000313" key="8">
    <source>
        <dbReference type="Proteomes" id="UP000254040"/>
    </source>
</evidence>
<sequence length="2174" mass="247755">MLVYCIAELNIKNLIPNEFYYTQTQQSPEYTRTPTGNLSVMRLIECQDAYWIKPIKQVKKQKKLIVQDWTISYWTERKTRIVKEAFNELLDQGFTLYFRHKDSLQVVTQSNLGHFLDERHNTKQSFTHVNKILNESSIMLGCSIDELFVLDDHWISCLIEQDAVPSIRRLDINYFRRLPLHLHDPFFSFIRITQPSLQQLIVYKQNVQNNLLVQEILKRFPDLSINMKPIHICFHNPEYQRLAPSITFLGCDDRIKPITAPLPVMPELMVFAIRRIASSESIRHLMAAAPNLENVSIDNLNQEELFESFNKNLTSIEIINSRITTQQYKQIIVSFPKLKILQLSSSVIEGGTLFDGSTPKNLSINLLSLRDVTMPKSILNELVLCCPELKSFIYSNPAGGSHDEIKKWNLSNLNEIHLSNIRFKTDELKHLILTNPNLKSMSLQSLSLSGCTDDLPVLSQLEMLHLGYCVLNEDELNNVFACAPNIQYLVLYSITDGKKNHFFQNHSKFKNLSRLHSLTLIEATSRTIEKNLIHLVPFLSQLKTITLEEDPYRPLVYIEQMNRMGVSVKFLTCNRKASQSSEPERTLYQQSISFHNYRSFLNHTPTAKDYIFQYTKPNGSLSQSMIVQQLAQYLTLKQKDVVFIPKIMDGICTPLTQLFTQLHFSEFKQFEARILQWDGTLSSLNQVLIEQFELLWELVKNHLSGRSSAIPLTFIGANLEQIENQSVPSVPIHELDGDNWVDFILEPLRSEDKVSHSLFSNKNLERKQKIDSFNSFLKSGCRLFNPWHAIAIKRIDKDQWQFYDPNSIEGAQTVPRHNLAKYIKRSLGTQVSIETVNELLVPQIENSDAFIQKGGLLSLCESSNYQDILQLLGPDQAYSPEALQGILLRTMKGVPAWYEGLFSPRAATLTHQLLAQFIQKHPVDYRRLLTKSVKLLTPQQKSECIQLLTSQLPSYSALNAPIDFPPVLGCQVRGIEHSLYDVLHDVLRGAGNKHYFKNELKTWYRPVVQMLSTQDYCEYLIQGDRIKNTLIEFGSTQSLNAFRLALELIVKNRNYSVYYAHSPQDLICSAPFIQRNGHQGTLQRGPGGAFYDFLIKSHNNSLPSILIVNYDTFSVEDLVRFNGLLDKKRCADGVAVPETTLIFGLININKPDCYQGSDFYSRFNRVEKNPLSEVSLAESINRIHFVEQQASAHVINLFNSSDWKQLLLGSWVLEGTRLRFKEGALAHLEGTIIELRNAPWNHDEFKLFWQAACYPGATHFPGSNLPIPYNLQLIESNGYDLSGFMHRCSITNTSLSSQVSDDSSVEHSDLTILNSYSLYKYFNHYQFSDEYQSLVLKPGLIETNQGGALSVCLTHTISVDEWARLLTECECYQVYLYVSISPGVVLPDEFHVSVETLSSVTTPWVERQEVHTEVIVSNDPDYTQALILSFQPDCLVLDVSELSSADLLERLSGSLNKDTLEFQFSRQPSFLKDTLKNNKRILLKGTCSQELEQQLASLLMQRQLLESAPGQLILLTQNENSFQFMPRTTHKVSADDLRAFFGSLPHDGISDTFITLRARRRYRLAFPEMDSKQAWAGINNLEPQSLKLKELNPLTSAKEVMNYDDDRQQRIRALLCHSPYVLLTGFSGAGKTTFVLNELVRNGEKLYVGFDQIKNWIDDNETDDYRYLFLDEVNLEGSQLSVFEGLFNEPPALLIDGEIKVLSSRHKLICAANPLSYGGERRVPAFFMRHGNALVFDPLPTALLYEKIIKPVFAAHHYSMPQIEQLSKQFLELYRFLVECSSTDILISPRELQMMALLTLNYLRNNPEVDPEQVAAHYAYTLGEPLVPEQHQAEFHERFKPITPLIIKASHQQYDGGSRKVKFQITPSRYPAHQLLTDLLSLHEFRKTQAVNDEQRYGGLGGIIFEGDPGLGKSELVFETLIEQGFREAEADIEYQEGEAVFYKIPVSMDVAEKESLLLKAFNQGAIVVIDEINSSTMLERLLNSLLMGSDLNGNRPTRPGFMLIGTQNPNTMAGRRTLGNALSRRMITLTLSDYPAEEIQFILEQKGYGNQTAYDLTAAFKKNQHLAAEKELTPRPTFRDLMMFAKKFKKANPTLQNNSSAKRSYIDNRLSQESVKRIKHDIPASAQGTEASSSSSSSSSAVSSYGLFQPANNSLNCKRTRTMVAAVKEPRSL</sequence>
<name>A0A378K199_9GAMM</name>
<dbReference type="EMBL" id="UGOG01000001">
    <property type="protein sequence ID" value="STX63029.1"/>
    <property type="molecule type" value="Genomic_DNA"/>
</dbReference>
<evidence type="ECO:0000313" key="5">
    <source>
        <dbReference type="EMBL" id="KTD32109.1"/>
    </source>
</evidence>
<evidence type="ECO:0000313" key="7">
    <source>
        <dbReference type="Proteomes" id="UP000054985"/>
    </source>
</evidence>
<dbReference type="GO" id="GO:0005524">
    <property type="term" value="F:ATP binding"/>
    <property type="evidence" value="ECO:0007669"/>
    <property type="project" value="UniProtKB-KW"/>
</dbReference>
<protein>
    <submittedName>
        <fullName evidence="6">AAA domain (Dynein-related subfamily)</fullName>
    </submittedName>
</protein>
<keyword evidence="2" id="KW-0067">ATP-binding</keyword>
<feature type="compositionally biased region" description="Low complexity" evidence="3">
    <location>
        <begin position="2132"/>
        <end position="2145"/>
    </location>
</feature>
<reference evidence="5 7" key="1">
    <citation type="submission" date="2015-11" db="EMBL/GenBank/DDBJ databases">
        <title>Genomic analysis of 38 Legionella species identifies large and diverse effector repertoires.</title>
        <authorList>
            <person name="Burstein D."/>
            <person name="Amaro F."/>
            <person name="Zusman T."/>
            <person name="Lifshitz Z."/>
            <person name="Cohen O."/>
            <person name="Gilbert J.A."/>
            <person name="Pupko T."/>
            <person name="Shuman H.A."/>
            <person name="Segal G."/>
        </authorList>
    </citation>
    <scope>NUCLEOTIDE SEQUENCE [LARGE SCALE GENOMIC DNA]</scope>
    <source>
        <strain evidence="5 7">ATCC 43877</strain>
    </source>
</reference>
<gene>
    <name evidence="5" type="ORF">Lmor_2449</name>
    <name evidence="6" type="ORF">NCTC12239_01970</name>
</gene>
<dbReference type="SUPFAM" id="SSF52047">
    <property type="entry name" value="RNI-like"/>
    <property type="match status" value="1"/>
</dbReference>
<feature type="region of interest" description="Disordered" evidence="3">
    <location>
        <begin position="2124"/>
        <end position="2154"/>
    </location>
</feature>
<dbReference type="RefSeq" id="WP_133141371.1">
    <property type="nucleotide sequence ID" value="NZ_CAAAJG010000029.1"/>
</dbReference>
<dbReference type="InterPro" id="IPR011704">
    <property type="entry name" value="ATPase_dyneun-rel_AAA"/>
</dbReference>
<dbReference type="GO" id="GO:0030687">
    <property type="term" value="C:preribosome, large subunit precursor"/>
    <property type="evidence" value="ECO:0007669"/>
    <property type="project" value="TreeGrafter"/>
</dbReference>
<dbReference type="EMBL" id="LNYN01000030">
    <property type="protein sequence ID" value="KTD32109.1"/>
    <property type="molecule type" value="Genomic_DNA"/>
</dbReference>
<dbReference type="Gene3D" id="3.40.50.300">
    <property type="entry name" value="P-loop containing nucleotide triphosphate hydrolases"/>
    <property type="match status" value="1"/>
</dbReference>
<dbReference type="InterPro" id="IPR027417">
    <property type="entry name" value="P-loop_NTPase"/>
</dbReference>
<dbReference type="PANTHER" id="PTHR48103">
    <property type="entry name" value="MIDASIN-RELATED"/>
    <property type="match status" value="1"/>
</dbReference>
<dbReference type="SUPFAM" id="SSF52540">
    <property type="entry name" value="P-loop containing nucleoside triphosphate hydrolases"/>
    <property type="match status" value="2"/>
</dbReference>
<dbReference type="Pfam" id="PF07728">
    <property type="entry name" value="AAA_5"/>
    <property type="match status" value="1"/>
</dbReference>
<dbReference type="Gene3D" id="3.80.10.10">
    <property type="entry name" value="Ribonuclease Inhibitor"/>
    <property type="match status" value="2"/>
</dbReference>
<reference evidence="6 8" key="2">
    <citation type="submission" date="2018-06" db="EMBL/GenBank/DDBJ databases">
        <authorList>
            <consortium name="Pathogen Informatics"/>
            <person name="Doyle S."/>
        </authorList>
    </citation>
    <scope>NUCLEOTIDE SEQUENCE [LARGE SCALE GENOMIC DNA]</scope>
    <source>
        <strain evidence="6 8">NCTC12239</strain>
    </source>
</reference>
<dbReference type="OrthoDB" id="5648839at2"/>
<feature type="domain" description="ATPase dynein-related AAA" evidence="4">
    <location>
        <begin position="1903"/>
        <end position="2027"/>
    </location>
</feature>
<dbReference type="STRING" id="39962.Lmor_2449"/>
<keyword evidence="7" id="KW-1185">Reference proteome</keyword>
<dbReference type="Proteomes" id="UP000054985">
    <property type="component" value="Unassembled WGS sequence"/>
</dbReference>
<evidence type="ECO:0000313" key="6">
    <source>
        <dbReference type="EMBL" id="STX63029.1"/>
    </source>
</evidence>
<accession>A0A378K199</accession>
<dbReference type="PANTHER" id="PTHR48103:SF2">
    <property type="entry name" value="MIDASIN"/>
    <property type="match status" value="1"/>
</dbReference>
<dbReference type="Proteomes" id="UP000254040">
    <property type="component" value="Unassembled WGS sequence"/>
</dbReference>
<dbReference type="GO" id="GO:0000027">
    <property type="term" value="P:ribosomal large subunit assembly"/>
    <property type="evidence" value="ECO:0007669"/>
    <property type="project" value="TreeGrafter"/>
</dbReference>
<organism evidence="6 8">
    <name type="scientific">Legionella moravica</name>
    <dbReference type="NCBI Taxonomy" id="39962"/>
    <lineage>
        <taxon>Bacteria</taxon>
        <taxon>Pseudomonadati</taxon>
        <taxon>Pseudomonadota</taxon>
        <taxon>Gammaproteobacteria</taxon>
        <taxon>Legionellales</taxon>
        <taxon>Legionellaceae</taxon>
        <taxon>Legionella</taxon>
    </lineage>
</organism>
<evidence type="ECO:0000256" key="1">
    <source>
        <dbReference type="ARBA" id="ARBA00022741"/>
    </source>
</evidence>
<dbReference type="GO" id="GO:0016887">
    <property type="term" value="F:ATP hydrolysis activity"/>
    <property type="evidence" value="ECO:0007669"/>
    <property type="project" value="InterPro"/>
</dbReference>
<dbReference type="InterPro" id="IPR032675">
    <property type="entry name" value="LRR_dom_sf"/>
</dbReference>
<proteinExistence type="predicted"/>
<evidence type="ECO:0000256" key="3">
    <source>
        <dbReference type="SAM" id="MobiDB-lite"/>
    </source>
</evidence>
<keyword evidence="1" id="KW-0547">Nucleotide-binding</keyword>
<evidence type="ECO:0000259" key="4">
    <source>
        <dbReference type="Pfam" id="PF07728"/>
    </source>
</evidence>
<evidence type="ECO:0000256" key="2">
    <source>
        <dbReference type="ARBA" id="ARBA00022840"/>
    </source>
</evidence>